<feature type="domain" description="SnoaL-like" evidence="2">
    <location>
        <begin position="32"/>
        <end position="128"/>
    </location>
</feature>
<dbReference type="Proteomes" id="UP000620064">
    <property type="component" value="Unassembled WGS sequence"/>
</dbReference>
<evidence type="ECO:0000259" key="2">
    <source>
        <dbReference type="Pfam" id="PF12680"/>
    </source>
</evidence>
<dbReference type="SUPFAM" id="SSF54427">
    <property type="entry name" value="NTF2-like"/>
    <property type="match status" value="1"/>
</dbReference>
<dbReference type="EMBL" id="BMLV01000007">
    <property type="protein sequence ID" value="GGP06454.1"/>
    <property type="molecule type" value="Genomic_DNA"/>
</dbReference>
<dbReference type="Gene3D" id="3.10.450.50">
    <property type="match status" value="1"/>
</dbReference>
<keyword evidence="1" id="KW-0732">Signal</keyword>
<keyword evidence="4" id="KW-1185">Reference proteome</keyword>
<evidence type="ECO:0000313" key="3">
    <source>
        <dbReference type="EMBL" id="GGP06454.1"/>
    </source>
</evidence>
<organism evidence="3 4">
    <name type="scientific">Cloacibacterium rupense</name>
    <dbReference type="NCBI Taxonomy" id="517423"/>
    <lineage>
        <taxon>Bacteria</taxon>
        <taxon>Pseudomonadati</taxon>
        <taxon>Bacteroidota</taxon>
        <taxon>Flavobacteriia</taxon>
        <taxon>Flavobacteriales</taxon>
        <taxon>Weeksellaceae</taxon>
    </lineage>
</organism>
<dbReference type="RefSeq" id="WP_188618623.1">
    <property type="nucleotide sequence ID" value="NZ_BMLV01000007.1"/>
</dbReference>
<evidence type="ECO:0000313" key="4">
    <source>
        <dbReference type="Proteomes" id="UP000620064"/>
    </source>
</evidence>
<sequence>MRKNVFIVILLLFSLCSFAQNNEKSTPEKLVQQQLIAYNARNIDAFLEPYSDDVELYMFPNQLIGKGKDYMRKDYSVMFKDTPNLHCDIKNRTILGNTVIDHEIVSGFGPSHLEAIAIYEIKNDKIAKVYFIQK</sequence>
<dbReference type="InterPro" id="IPR032710">
    <property type="entry name" value="NTF2-like_dom_sf"/>
</dbReference>
<proteinExistence type="predicted"/>
<dbReference type="Pfam" id="PF12680">
    <property type="entry name" value="SnoaL_2"/>
    <property type="match status" value="1"/>
</dbReference>
<gene>
    <name evidence="3" type="ORF">GCM10010992_26520</name>
</gene>
<name>A0ABQ2NNK7_9FLAO</name>
<reference evidence="4" key="1">
    <citation type="journal article" date="2019" name="Int. J. Syst. Evol. Microbiol.">
        <title>The Global Catalogue of Microorganisms (GCM) 10K type strain sequencing project: providing services to taxonomists for standard genome sequencing and annotation.</title>
        <authorList>
            <consortium name="The Broad Institute Genomics Platform"/>
            <consortium name="The Broad Institute Genome Sequencing Center for Infectious Disease"/>
            <person name="Wu L."/>
            <person name="Ma J."/>
        </authorList>
    </citation>
    <scope>NUCLEOTIDE SEQUENCE [LARGE SCALE GENOMIC DNA]</scope>
    <source>
        <strain evidence="4">CGMCC 1.7656</strain>
    </source>
</reference>
<protein>
    <recommendedName>
        <fullName evidence="2">SnoaL-like domain-containing protein</fullName>
    </recommendedName>
</protein>
<feature type="signal peptide" evidence="1">
    <location>
        <begin position="1"/>
        <end position="19"/>
    </location>
</feature>
<feature type="chain" id="PRO_5046772300" description="SnoaL-like domain-containing protein" evidence="1">
    <location>
        <begin position="20"/>
        <end position="134"/>
    </location>
</feature>
<comment type="caution">
    <text evidence="3">The sequence shown here is derived from an EMBL/GenBank/DDBJ whole genome shotgun (WGS) entry which is preliminary data.</text>
</comment>
<dbReference type="InterPro" id="IPR037401">
    <property type="entry name" value="SnoaL-like"/>
</dbReference>
<evidence type="ECO:0000256" key="1">
    <source>
        <dbReference type="SAM" id="SignalP"/>
    </source>
</evidence>
<accession>A0ABQ2NNK7</accession>